<dbReference type="GO" id="GO:0003697">
    <property type="term" value="F:single-stranded DNA binding"/>
    <property type="evidence" value="ECO:0007669"/>
    <property type="project" value="TreeGrafter"/>
</dbReference>
<sequence>MSSFVPSKVFFRGVLLDHFNMKKKAAESYRIFMEVYGEYALAVRTCQKRFARFKSGNFDLDDEECSGAPPKVENAELEELLDQDSAQTQEELAETLGVINQLFPNVYQPWE</sequence>
<dbReference type="GO" id="GO:0015074">
    <property type="term" value="P:DNA integration"/>
    <property type="evidence" value="ECO:0007669"/>
    <property type="project" value="TreeGrafter"/>
</dbReference>
<dbReference type="Gene3D" id="1.10.10.1450">
    <property type="match status" value="1"/>
</dbReference>
<dbReference type="GO" id="GO:0000729">
    <property type="term" value="P:DNA double-strand break processing"/>
    <property type="evidence" value="ECO:0007669"/>
    <property type="project" value="TreeGrafter"/>
</dbReference>
<dbReference type="GO" id="GO:0005634">
    <property type="term" value="C:nucleus"/>
    <property type="evidence" value="ECO:0007669"/>
    <property type="project" value="TreeGrafter"/>
</dbReference>
<dbReference type="InterPro" id="IPR036388">
    <property type="entry name" value="WH-like_DNA-bd_sf"/>
</dbReference>
<gene>
    <name evidence="2" type="ORF">FKW44_024897</name>
</gene>
<dbReference type="GO" id="GO:0000014">
    <property type="term" value="F:single-stranded DNA endodeoxyribonuclease activity"/>
    <property type="evidence" value="ECO:0007669"/>
    <property type="project" value="TreeGrafter"/>
</dbReference>
<protein>
    <submittedName>
        <fullName evidence="2">Mariner Mos1 transposase</fullName>
    </submittedName>
</protein>
<dbReference type="Gene3D" id="1.10.10.10">
    <property type="entry name" value="Winged helix-like DNA-binding domain superfamily/Winged helix DNA-binding domain"/>
    <property type="match status" value="1"/>
</dbReference>
<evidence type="ECO:0000313" key="2">
    <source>
        <dbReference type="EMBL" id="QQP32553.1"/>
    </source>
</evidence>
<dbReference type="GO" id="GO:0003690">
    <property type="term" value="F:double-stranded DNA binding"/>
    <property type="evidence" value="ECO:0007669"/>
    <property type="project" value="TreeGrafter"/>
</dbReference>
<evidence type="ECO:0000259" key="1">
    <source>
        <dbReference type="Pfam" id="PF17906"/>
    </source>
</evidence>
<dbReference type="GO" id="GO:0046975">
    <property type="term" value="F:histone H3K36 methyltransferase activity"/>
    <property type="evidence" value="ECO:0007669"/>
    <property type="project" value="TreeGrafter"/>
</dbReference>
<dbReference type="GO" id="GO:0042800">
    <property type="term" value="F:histone H3K4 methyltransferase activity"/>
    <property type="evidence" value="ECO:0007669"/>
    <property type="project" value="TreeGrafter"/>
</dbReference>
<proteinExistence type="predicted"/>
<reference evidence="3" key="1">
    <citation type="submission" date="2021-01" db="EMBL/GenBank/DDBJ databases">
        <title>Caligus Genome Assembly.</title>
        <authorList>
            <person name="Gallardo-Escarate C."/>
        </authorList>
    </citation>
    <scope>NUCLEOTIDE SEQUENCE [LARGE SCALE GENOMIC DNA]</scope>
</reference>
<dbReference type="GO" id="GO:0006303">
    <property type="term" value="P:double-strand break repair via nonhomologous end joining"/>
    <property type="evidence" value="ECO:0007669"/>
    <property type="project" value="TreeGrafter"/>
</dbReference>
<dbReference type="GO" id="GO:0031297">
    <property type="term" value="P:replication fork processing"/>
    <property type="evidence" value="ECO:0007669"/>
    <property type="project" value="TreeGrafter"/>
</dbReference>
<dbReference type="GO" id="GO:0000793">
    <property type="term" value="C:condensed chromosome"/>
    <property type="evidence" value="ECO:0007669"/>
    <property type="project" value="TreeGrafter"/>
</dbReference>
<dbReference type="InterPro" id="IPR052709">
    <property type="entry name" value="Transposase-MT_Hybrid"/>
</dbReference>
<dbReference type="GO" id="GO:0035861">
    <property type="term" value="C:site of double-strand break"/>
    <property type="evidence" value="ECO:0007669"/>
    <property type="project" value="TreeGrafter"/>
</dbReference>
<dbReference type="Pfam" id="PF17906">
    <property type="entry name" value="HTH_48"/>
    <property type="match status" value="1"/>
</dbReference>
<dbReference type="GO" id="GO:0044774">
    <property type="term" value="P:mitotic DNA integrity checkpoint signaling"/>
    <property type="evidence" value="ECO:0007669"/>
    <property type="project" value="TreeGrafter"/>
</dbReference>
<dbReference type="GO" id="GO:0044547">
    <property type="term" value="F:DNA topoisomerase binding"/>
    <property type="evidence" value="ECO:0007669"/>
    <property type="project" value="TreeGrafter"/>
</dbReference>
<evidence type="ECO:0000313" key="3">
    <source>
        <dbReference type="Proteomes" id="UP000595437"/>
    </source>
</evidence>
<accession>A0A7T8GMG8</accession>
<dbReference type="PANTHER" id="PTHR46060">
    <property type="entry name" value="MARINER MOS1 TRANSPOSASE-LIKE PROTEIN"/>
    <property type="match status" value="1"/>
</dbReference>
<dbReference type="PANTHER" id="PTHR46060:SF2">
    <property type="entry name" value="HISTONE-LYSINE N-METHYLTRANSFERASE SETMAR"/>
    <property type="match status" value="1"/>
</dbReference>
<organism evidence="2 3">
    <name type="scientific">Caligus rogercresseyi</name>
    <name type="common">Sea louse</name>
    <dbReference type="NCBI Taxonomy" id="217165"/>
    <lineage>
        <taxon>Eukaryota</taxon>
        <taxon>Metazoa</taxon>
        <taxon>Ecdysozoa</taxon>
        <taxon>Arthropoda</taxon>
        <taxon>Crustacea</taxon>
        <taxon>Multicrustacea</taxon>
        <taxon>Hexanauplia</taxon>
        <taxon>Copepoda</taxon>
        <taxon>Siphonostomatoida</taxon>
        <taxon>Caligidae</taxon>
        <taxon>Caligus</taxon>
    </lineage>
</organism>
<name>A0A7T8GMG8_CALRO</name>
<feature type="domain" description="Mos1 transposase HTH" evidence="1">
    <location>
        <begin position="8"/>
        <end position="57"/>
    </location>
</feature>
<dbReference type="OrthoDB" id="8056713at2759"/>
<dbReference type="EMBL" id="CP045909">
    <property type="protein sequence ID" value="QQP32553.1"/>
    <property type="molecule type" value="Genomic_DNA"/>
</dbReference>
<keyword evidence="3" id="KW-1185">Reference proteome</keyword>
<dbReference type="Proteomes" id="UP000595437">
    <property type="component" value="Chromosome 20"/>
</dbReference>
<dbReference type="AlphaFoldDB" id="A0A7T8GMG8"/>
<dbReference type="InterPro" id="IPR041426">
    <property type="entry name" value="Mos1_HTH"/>
</dbReference>